<evidence type="ECO:0000313" key="3">
    <source>
        <dbReference type="Proteomes" id="UP000217257"/>
    </source>
</evidence>
<feature type="region of interest" description="Disordered" evidence="1">
    <location>
        <begin position="156"/>
        <end position="184"/>
    </location>
</feature>
<organism evidence="2 3">
    <name type="scientific">Cystobacter fuscus</name>
    <dbReference type="NCBI Taxonomy" id="43"/>
    <lineage>
        <taxon>Bacteria</taxon>
        <taxon>Pseudomonadati</taxon>
        <taxon>Myxococcota</taxon>
        <taxon>Myxococcia</taxon>
        <taxon>Myxococcales</taxon>
        <taxon>Cystobacterineae</taxon>
        <taxon>Archangiaceae</taxon>
        <taxon>Cystobacter</taxon>
    </lineage>
</organism>
<dbReference type="Proteomes" id="UP000217257">
    <property type="component" value="Chromosome"/>
</dbReference>
<gene>
    <name evidence="2" type="ORF">CYFUS_008117</name>
</gene>
<evidence type="ECO:0000313" key="2">
    <source>
        <dbReference type="EMBL" id="ATB42638.1"/>
    </source>
</evidence>
<dbReference type="EMBL" id="CP022098">
    <property type="protein sequence ID" value="ATB42638.1"/>
    <property type="molecule type" value="Genomic_DNA"/>
</dbReference>
<protein>
    <submittedName>
        <fullName evidence="2">Uncharacterized protein</fullName>
    </submittedName>
</protein>
<proteinExistence type="predicted"/>
<dbReference type="KEGG" id="cfus:CYFUS_008117"/>
<name>A0A250JGB2_9BACT</name>
<dbReference type="RefSeq" id="WP_095990163.1">
    <property type="nucleotide sequence ID" value="NZ_CP022098.1"/>
</dbReference>
<reference evidence="2 3" key="1">
    <citation type="submission" date="2017-06" db="EMBL/GenBank/DDBJ databases">
        <title>Sequencing and comparative analysis of myxobacterial genomes.</title>
        <authorList>
            <person name="Rupp O."/>
            <person name="Goesmann A."/>
            <person name="Sogaard-Andersen L."/>
        </authorList>
    </citation>
    <scope>NUCLEOTIDE SEQUENCE [LARGE SCALE GENOMIC DNA]</scope>
    <source>
        <strain evidence="2 3">DSM 52655</strain>
    </source>
</reference>
<dbReference type="AlphaFoldDB" id="A0A250JGB2"/>
<evidence type="ECO:0000256" key="1">
    <source>
        <dbReference type="SAM" id="MobiDB-lite"/>
    </source>
</evidence>
<sequence>MRIGIIAEGRGDLAVISNILRGLGIDFEDIQFLRPQYALDETDLHAMSEEQFSNWGLVKKECTTGSLLEEFLNSPIDEERLVVIHIDTAEAGLPDYDVTRPPGSTKDSAIELRKRVAAKLDEWLSKRKSDQFHYAIAVEETEAWILTLYQKKETSTARDPKKALRKELDQRHSDKERKQLSQMRAYEHHDKLSRDFRKRRTLEDCATRNHSLRLFLESLAANEED</sequence>
<accession>A0A250JGB2</accession>